<feature type="region of interest" description="Disordered" evidence="1">
    <location>
        <begin position="660"/>
        <end position="680"/>
    </location>
</feature>
<protein>
    <submittedName>
        <fullName evidence="4">TLP18.3/Psb32/MOLO-1 phosphatase superfamily protein</fullName>
    </submittedName>
</protein>
<feature type="signal peptide" evidence="2">
    <location>
        <begin position="1"/>
        <end position="24"/>
    </location>
</feature>
<evidence type="ECO:0000256" key="2">
    <source>
        <dbReference type="SAM" id="SignalP"/>
    </source>
</evidence>
<evidence type="ECO:0000259" key="3">
    <source>
        <dbReference type="Pfam" id="PF04536"/>
    </source>
</evidence>
<name>A0A4Q7UYG1_PSEST</name>
<feature type="compositionally biased region" description="Low complexity" evidence="1">
    <location>
        <begin position="388"/>
        <end position="410"/>
    </location>
</feature>
<evidence type="ECO:0000313" key="5">
    <source>
        <dbReference type="Proteomes" id="UP000291591"/>
    </source>
</evidence>
<keyword evidence="2" id="KW-0732">Signal</keyword>
<gene>
    <name evidence="4" type="ORF">EV383_4055</name>
</gene>
<feature type="compositionally biased region" description="Basic residues" evidence="1">
    <location>
        <begin position="671"/>
        <end position="680"/>
    </location>
</feature>
<organism evidence="4 5">
    <name type="scientific">Pseudonocardia sediminis</name>
    <dbReference type="NCBI Taxonomy" id="1397368"/>
    <lineage>
        <taxon>Bacteria</taxon>
        <taxon>Bacillati</taxon>
        <taxon>Actinomycetota</taxon>
        <taxon>Actinomycetes</taxon>
        <taxon>Pseudonocardiales</taxon>
        <taxon>Pseudonocardiaceae</taxon>
        <taxon>Pseudonocardia</taxon>
    </lineage>
</organism>
<dbReference type="EMBL" id="SHKL01000001">
    <property type="protein sequence ID" value="RZT87147.1"/>
    <property type="molecule type" value="Genomic_DNA"/>
</dbReference>
<sequence length="680" mass="68663">MRRLSTLVAVVVIALLSAAGPATAEPPSRLADRVTDRAGALDPAGRAAVSAAIDELRASENIDLFVVYVRSFDDLDGRTWADRAAQRSQLGDADALLAVATEDRAYGTSFSQNFSVSESRTDAIERDDVEPRLAANDFSGAAVALADGLRGGGGGGAIGTGVAVVGGIVVLGGGAYLISRRRRDRAAAPTPDAPPAGPGPDDEFTGVSTEDLGFRASQALLEIDDAVRTSDQELAAARAHFGDEAVAGFAGAMELSRAEMLRGFTLQQELDDEIPEDEPTRRTMLAEIIHACRTADARLDAQVAEFDALRDLEAGAPEYLAGLGTSLDTANTRLPQVDAALGALRTRYAAAALEPVSGNVGQARELLAVAAEELKAARMELASAETDAGPAPASAAGSTTAPGSTGPATGRSAAVVSGRAAEEAITQAGTLLDGVGRLESDLAAAGERIAAARAETEQDLAEARAILAAGDPGGLAALVARAEAALASADTAQRATPPDPLAALRLIDDADTALDQGLAQAKDAQERNRRVTATLEQTLLTARSAVGAAEDFVTTRRGAVGTDARTRLAEARRHLQQAEAGGDPSAALAEAQAADTMARTALQLAQSDVSRWSGPSSGGYGGGRGGVAADLGSLVLGGILSGALGGGGYSGGGGFGGGGRSPGSFGGSATRGRRGGGGRF</sequence>
<feature type="region of interest" description="Disordered" evidence="1">
    <location>
        <begin position="382"/>
        <end position="413"/>
    </location>
</feature>
<accession>A0A4Q7UYG1</accession>
<proteinExistence type="predicted"/>
<dbReference type="InterPro" id="IPR007621">
    <property type="entry name" value="TPM_dom"/>
</dbReference>
<reference evidence="4 5" key="1">
    <citation type="submission" date="2019-02" db="EMBL/GenBank/DDBJ databases">
        <title>Sequencing the genomes of 1000 actinobacteria strains.</title>
        <authorList>
            <person name="Klenk H.-P."/>
        </authorList>
    </citation>
    <scope>NUCLEOTIDE SEQUENCE [LARGE SCALE GENOMIC DNA]</scope>
    <source>
        <strain evidence="4 5">DSM 45779</strain>
    </source>
</reference>
<comment type="caution">
    <text evidence="4">The sequence shown here is derived from an EMBL/GenBank/DDBJ whole genome shotgun (WGS) entry which is preliminary data.</text>
</comment>
<dbReference type="RefSeq" id="WP_130291336.1">
    <property type="nucleotide sequence ID" value="NZ_SHKL01000001.1"/>
</dbReference>
<evidence type="ECO:0000313" key="4">
    <source>
        <dbReference type="EMBL" id="RZT87147.1"/>
    </source>
</evidence>
<feature type="domain" description="TPM" evidence="3">
    <location>
        <begin position="34"/>
        <end position="149"/>
    </location>
</feature>
<dbReference type="Proteomes" id="UP000291591">
    <property type="component" value="Unassembled WGS sequence"/>
</dbReference>
<dbReference type="AlphaFoldDB" id="A0A4Q7UYG1"/>
<feature type="region of interest" description="Disordered" evidence="1">
    <location>
        <begin position="183"/>
        <end position="208"/>
    </location>
</feature>
<dbReference type="OrthoDB" id="5105562at2"/>
<dbReference type="Gene3D" id="3.10.310.50">
    <property type="match status" value="1"/>
</dbReference>
<dbReference type="Pfam" id="PF04536">
    <property type="entry name" value="TPM_phosphatase"/>
    <property type="match status" value="1"/>
</dbReference>
<keyword evidence="5" id="KW-1185">Reference proteome</keyword>
<feature type="chain" id="PRO_5020394045" evidence="2">
    <location>
        <begin position="25"/>
        <end position="680"/>
    </location>
</feature>
<evidence type="ECO:0000256" key="1">
    <source>
        <dbReference type="SAM" id="MobiDB-lite"/>
    </source>
</evidence>